<dbReference type="PRINTS" id="PR00034">
    <property type="entry name" value="HTHCRP"/>
</dbReference>
<evidence type="ECO:0000256" key="1">
    <source>
        <dbReference type="ARBA" id="ARBA00023015"/>
    </source>
</evidence>
<dbReference type="SUPFAM" id="SSF46785">
    <property type="entry name" value="Winged helix' DNA-binding domain"/>
    <property type="match status" value="1"/>
</dbReference>
<dbReference type="Gene3D" id="2.60.120.10">
    <property type="entry name" value="Jelly Rolls"/>
    <property type="match status" value="1"/>
</dbReference>
<proteinExistence type="predicted"/>
<dbReference type="Proteomes" id="UP000824209">
    <property type="component" value="Unassembled WGS sequence"/>
</dbReference>
<name>A0A9D2S248_9FIRM</name>
<evidence type="ECO:0000256" key="2">
    <source>
        <dbReference type="ARBA" id="ARBA00023125"/>
    </source>
</evidence>
<keyword evidence="3" id="KW-0804">Transcription</keyword>
<dbReference type="InterPro" id="IPR036388">
    <property type="entry name" value="WH-like_DNA-bd_sf"/>
</dbReference>
<dbReference type="PROSITE" id="PS51063">
    <property type="entry name" value="HTH_CRP_2"/>
    <property type="match status" value="1"/>
</dbReference>
<dbReference type="SUPFAM" id="SSF51206">
    <property type="entry name" value="cAMP-binding domain-like"/>
    <property type="match status" value="1"/>
</dbReference>
<accession>A0A9D2S248</accession>
<dbReference type="InterPro" id="IPR012318">
    <property type="entry name" value="HTH_CRP"/>
</dbReference>
<dbReference type="Pfam" id="PF13545">
    <property type="entry name" value="HTH_Crp_2"/>
    <property type="match status" value="1"/>
</dbReference>
<dbReference type="GO" id="GO:0005829">
    <property type="term" value="C:cytosol"/>
    <property type="evidence" value="ECO:0007669"/>
    <property type="project" value="TreeGrafter"/>
</dbReference>
<keyword evidence="2" id="KW-0238">DNA-binding</keyword>
<dbReference type="GO" id="GO:0003677">
    <property type="term" value="F:DNA binding"/>
    <property type="evidence" value="ECO:0007669"/>
    <property type="project" value="UniProtKB-KW"/>
</dbReference>
<dbReference type="InterPro" id="IPR036390">
    <property type="entry name" value="WH_DNA-bd_sf"/>
</dbReference>
<dbReference type="AlphaFoldDB" id="A0A9D2S248"/>
<protein>
    <submittedName>
        <fullName evidence="5">Crp/Fnr family transcriptional regulator</fullName>
    </submittedName>
</protein>
<gene>
    <name evidence="5" type="ORF">H9943_09020</name>
</gene>
<dbReference type="EMBL" id="DWYA01000078">
    <property type="protein sequence ID" value="HJB40521.1"/>
    <property type="molecule type" value="Genomic_DNA"/>
</dbReference>
<evidence type="ECO:0000313" key="5">
    <source>
        <dbReference type="EMBL" id="HJB40521.1"/>
    </source>
</evidence>
<evidence type="ECO:0000256" key="3">
    <source>
        <dbReference type="ARBA" id="ARBA00023163"/>
    </source>
</evidence>
<dbReference type="GO" id="GO:0003700">
    <property type="term" value="F:DNA-binding transcription factor activity"/>
    <property type="evidence" value="ECO:0007669"/>
    <property type="project" value="TreeGrafter"/>
</dbReference>
<organism evidence="5 6">
    <name type="scientific">Candidatus Ruthenibacterium avium</name>
    <dbReference type="NCBI Taxonomy" id="2838751"/>
    <lineage>
        <taxon>Bacteria</taxon>
        <taxon>Bacillati</taxon>
        <taxon>Bacillota</taxon>
        <taxon>Clostridia</taxon>
        <taxon>Eubacteriales</taxon>
        <taxon>Oscillospiraceae</taxon>
        <taxon>Ruthenibacterium</taxon>
    </lineage>
</organism>
<dbReference type="InterPro" id="IPR050397">
    <property type="entry name" value="Env_Response_Regulators"/>
</dbReference>
<comment type="caution">
    <text evidence="5">The sequence shown here is derived from an EMBL/GenBank/DDBJ whole genome shotgun (WGS) entry which is preliminary data.</text>
</comment>
<dbReference type="InterPro" id="IPR018490">
    <property type="entry name" value="cNMP-bd_dom_sf"/>
</dbReference>
<reference evidence="5" key="2">
    <citation type="submission" date="2021-04" db="EMBL/GenBank/DDBJ databases">
        <authorList>
            <person name="Gilroy R."/>
        </authorList>
    </citation>
    <scope>NUCLEOTIDE SEQUENCE</scope>
    <source>
        <strain evidence="5">ChiBcec8-14828</strain>
    </source>
</reference>
<dbReference type="Gene3D" id="1.10.10.10">
    <property type="entry name" value="Winged helix-like DNA-binding domain superfamily/Winged helix DNA-binding domain"/>
    <property type="match status" value="1"/>
</dbReference>
<dbReference type="SMART" id="SM00419">
    <property type="entry name" value="HTH_CRP"/>
    <property type="match status" value="1"/>
</dbReference>
<keyword evidence="1" id="KW-0805">Transcription regulation</keyword>
<feature type="domain" description="HTH crp-type" evidence="4">
    <location>
        <begin position="144"/>
        <end position="210"/>
    </location>
</feature>
<dbReference type="PANTHER" id="PTHR24567:SF74">
    <property type="entry name" value="HTH-TYPE TRANSCRIPTIONAL REGULATOR ARCR"/>
    <property type="match status" value="1"/>
</dbReference>
<evidence type="ECO:0000259" key="4">
    <source>
        <dbReference type="PROSITE" id="PS51063"/>
    </source>
</evidence>
<evidence type="ECO:0000313" key="6">
    <source>
        <dbReference type="Proteomes" id="UP000824209"/>
    </source>
</evidence>
<dbReference type="InterPro" id="IPR014710">
    <property type="entry name" value="RmlC-like_jellyroll"/>
</dbReference>
<dbReference type="PANTHER" id="PTHR24567">
    <property type="entry name" value="CRP FAMILY TRANSCRIPTIONAL REGULATORY PROTEIN"/>
    <property type="match status" value="1"/>
</dbReference>
<reference evidence="5" key="1">
    <citation type="journal article" date="2021" name="PeerJ">
        <title>Extensive microbial diversity within the chicken gut microbiome revealed by metagenomics and culture.</title>
        <authorList>
            <person name="Gilroy R."/>
            <person name="Ravi A."/>
            <person name="Getino M."/>
            <person name="Pursley I."/>
            <person name="Horton D.L."/>
            <person name="Alikhan N.F."/>
            <person name="Baker D."/>
            <person name="Gharbi K."/>
            <person name="Hall N."/>
            <person name="Watson M."/>
            <person name="Adriaenssens E.M."/>
            <person name="Foster-Nyarko E."/>
            <person name="Jarju S."/>
            <person name="Secka A."/>
            <person name="Antonio M."/>
            <person name="Oren A."/>
            <person name="Chaudhuri R.R."/>
            <person name="La Ragione R."/>
            <person name="Hildebrand F."/>
            <person name="Pallen M.J."/>
        </authorList>
    </citation>
    <scope>NUCLEOTIDE SEQUENCE</scope>
    <source>
        <strain evidence="5">ChiBcec8-14828</strain>
    </source>
</reference>
<sequence length="221" mass="24891">MQLAQILPFWNELTPAQRTALQDAAQTQHCAAQTRLNAKESCMGLVGISTGRVRVFTTSRQGREMTLFRLLSYDLCLFSAACLFRSASFEIMLEAQEDTEFVLIPAAVYDRVRRENIAASNYTSELLAQRVSDLLMIMEQWMNQSLAQRIGLFLLEEAQLCDSEELALTHEEIARHVGTAREVVSRQMKLLAAQGLLHVGRGKITLTDSAAMRRFCEEEEG</sequence>